<proteinExistence type="predicted"/>
<accession>A0ABV3SRW4</accession>
<sequence length="182" mass="20647">MTESERFAALDRRLRAVEDRLEIYQIEGAYSRAYDGAKGDEWAALFTEDGIYQGRQLAGMGELNFVQGRKALSEFCSSSPVNCIHYINVPDISIDGDEATARANFTFRAFGTDSFGRVNATEAQGYYDVAYRRTSEGWRIRRRFTVYFERRQGTAYGYEPSASPFGDSNPPFDATAGFRDRR</sequence>
<reference evidence="3 4" key="1">
    <citation type="submission" date="2024-05" db="EMBL/GenBank/DDBJ databases">
        <authorList>
            <person name="Jiang F."/>
        </authorList>
    </citation>
    <scope>NUCLEOTIDE SEQUENCE [LARGE SCALE GENOMIC DNA]</scope>
    <source>
        <strain evidence="3 4">LZ166</strain>
    </source>
</reference>
<protein>
    <submittedName>
        <fullName evidence="3">Nuclear transport factor 2 family protein</fullName>
    </submittedName>
</protein>
<evidence type="ECO:0000256" key="1">
    <source>
        <dbReference type="SAM" id="MobiDB-lite"/>
    </source>
</evidence>
<dbReference type="EMBL" id="JBDPGJ010000010">
    <property type="protein sequence ID" value="MEX0409545.1"/>
    <property type="molecule type" value="Genomic_DNA"/>
</dbReference>
<dbReference type="InterPro" id="IPR037401">
    <property type="entry name" value="SnoaL-like"/>
</dbReference>
<evidence type="ECO:0000259" key="2">
    <source>
        <dbReference type="Pfam" id="PF13577"/>
    </source>
</evidence>
<organism evidence="3 4">
    <name type="scientific">Aquibium pacificus</name>
    <dbReference type="NCBI Taxonomy" id="3153579"/>
    <lineage>
        <taxon>Bacteria</taxon>
        <taxon>Pseudomonadati</taxon>
        <taxon>Pseudomonadota</taxon>
        <taxon>Alphaproteobacteria</taxon>
        <taxon>Hyphomicrobiales</taxon>
        <taxon>Phyllobacteriaceae</taxon>
        <taxon>Aquibium</taxon>
    </lineage>
</organism>
<dbReference type="Gene3D" id="3.10.450.50">
    <property type="match status" value="1"/>
</dbReference>
<keyword evidence="4" id="KW-1185">Reference proteome</keyword>
<dbReference type="RefSeq" id="WP_367957411.1">
    <property type="nucleotide sequence ID" value="NZ_JBDPGJ010000010.1"/>
</dbReference>
<feature type="region of interest" description="Disordered" evidence="1">
    <location>
        <begin position="159"/>
        <end position="182"/>
    </location>
</feature>
<evidence type="ECO:0000313" key="4">
    <source>
        <dbReference type="Proteomes" id="UP001556692"/>
    </source>
</evidence>
<evidence type="ECO:0000313" key="3">
    <source>
        <dbReference type="EMBL" id="MEX0409545.1"/>
    </source>
</evidence>
<dbReference type="Proteomes" id="UP001556692">
    <property type="component" value="Unassembled WGS sequence"/>
</dbReference>
<name>A0ABV3SRW4_9HYPH</name>
<dbReference type="InterPro" id="IPR032710">
    <property type="entry name" value="NTF2-like_dom_sf"/>
</dbReference>
<comment type="caution">
    <text evidence="3">The sequence shown here is derived from an EMBL/GenBank/DDBJ whole genome shotgun (WGS) entry which is preliminary data.</text>
</comment>
<gene>
    <name evidence="3" type="ORF">ABGN05_28280</name>
</gene>
<dbReference type="Pfam" id="PF13577">
    <property type="entry name" value="SnoaL_4"/>
    <property type="match status" value="1"/>
</dbReference>
<dbReference type="SUPFAM" id="SSF54427">
    <property type="entry name" value="NTF2-like"/>
    <property type="match status" value="1"/>
</dbReference>
<feature type="domain" description="SnoaL-like" evidence="2">
    <location>
        <begin position="16"/>
        <end position="143"/>
    </location>
</feature>